<evidence type="ECO:0000313" key="2">
    <source>
        <dbReference type="Proteomes" id="UP000783287"/>
    </source>
</evidence>
<reference evidence="1" key="1">
    <citation type="submission" date="2020-04" db="EMBL/GenBank/DDBJ databases">
        <authorList>
            <person name="Zhang T."/>
        </authorList>
    </citation>
    <scope>NUCLEOTIDE SEQUENCE</scope>
    <source>
        <strain evidence="1">HKST-UBA14</strain>
    </source>
</reference>
<dbReference type="Proteomes" id="UP000783287">
    <property type="component" value="Unassembled WGS sequence"/>
</dbReference>
<comment type="caution">
    <text evidence="1">The sequence shown here is derived from an EMBL/GenBank/DDBJ whole genome shotgun (WGS) entry which is preliminary data.</text>
</comment>
<gene>
    <name evidence="1" type="ORF">KC909_05930</name>
</gene>
<organism evidence="1 2">
    <name type="scientific">Candidatus Dojkabacteria bacterium</name>
    <dbReference type="NCBI Taxonomy" id="2099670"/>
    <lineage>
        <taxon>Bacteria</taxon>
        <taxon>Candidatus Dojkabacteria</taxon>
    </lineage>
</organism>
<protein>
    <submittedName>
        <fullName evidence="1">Uncharacterized protein</fullName>
    </submittedName>
</protein>
<proteinExistence type="predicted"/>
<accession>A0A955L6N8</accession>
<name>A0A955L6N8_9BACT</name>
<evidence type="ECO:0000313" key="1">
    <source>
        <dbReference type="EMBL" id="MCA9383874.1"/>
    </source>
</evidence>
<reference evidence="1" key="2">
    <citation type="journal article" date="2021" name="Microbiome">
        <title>Successional dynamics and alternative stable states in a saline activated sludge microbial community over 9 years.</title>
        <authorList>
            <person name="Wang Y."/>
            <person name="Ye J."/>
            <person name="Ju F."/>
            <person name="Liu L."/>
            <person name="Boyd J.A."/>
            <person name="Deng Y."/>
            <person name="Parks D.H."/>
            <person name="Jiang X."/>
            <person name="Yin X."/>
            <person name="Woodcroft B.J."/>
            <person name="Tyson G.W."/>
            <person name="Hugenholtz P."/>
            <person name="Polz M.F."/>
            <person name="Zhang T."/>
        </authorList>
    </citation>
    <scope>NUCLEOTIDE SEQUENCE</scope>
    <source>
        <strain evidence="1">HKST-UBA14</strain>
    </source>
</reference>
<dbReference type="AlphaFoldDB" id="A0A955L6N8"/>
<sequence>MKKTNSKLVIIVAVVLAFITVSSYLIFFSKETDTRESCEANGGYWTVIPGIEVCNYPSDDAGKECTDSSQCEYRCLAPLGTEEGTSFTGSCQESSFIDCYTEIKDGVVIGGLCI</sequence>
<dbReference type="EMBL" id="JAGQLK010000159">
    <property type="protein sequence ID" value="MCA9383874.1"/>
    <property type="molecule type" value="Genomic_DNA"/>
</dbReference>